<dbReference type="InterPro" id="IPR008467">
    <property type="entry name" value="Dynein1_light_intermed_chain"/>
</dbReference>
<feature type="compositionally biased region" description="Polar residues" evidence="7">
    <location>
        <begin position="12"/>
        <end position="26"/>
    </location>
</feature>
<dbReference type="EMBL" id="KV454427">
    <property type="protein sequence ID" value="ODQ82145.1"/>
    <property type="molecule type" value="Genomic_DNA"/>
</dbReference>
<evidence type="ECO:0008006" key="10">
    <source>
        <dbReference type="Google" id="ProtNLM"/>
    </source>
</evidence>
<evidence type="ECO:0000256" key="1">
    <source>
        <dbReference type="ARBA" id="ARBA00004245"/>
    </source>
</evidence>
<dbReference type="STRING" id="984486.A0A1E3QWT9"/>
<keyword evidence="9" id="KW-1185">Reference proteome</keyword>
<evidence type="ECO:0000256" key="2">
    <source>
        <dbReference type="ARBA" id="ARBA00022490"/>
    </source>
</evidence>
<keyword evidence="6" id="KW-0206">Cytoskeleton</keyword>
<evidence type="ECO:0000313" key="8">
    <source>
        <dbReference type="EMBL" id="ODQ82145.1"/>
    </source>
</evidence>
<sequence length="469" mass="52439">MLSEPTPKEKSIWQSLLDSTDEASPTRSSTKKTLFLLGGDESAQALFVDNYLCKLHISERANTEASVKVKHPGFYNELGVSYHYIQYFLSSTPNYQSKTALELMLHLDVYAVDQRSITRSPSNIAAMLREVCCGKVRDLLVVPLLDWALNPQSFLQDLRQSIHGVVAPIFAEHNDVSLRARKQEMDIFFSDSVDMYLSKDLRDMKLLEAADSDNQGRRTALFPCNMLLVAVNAEDTERVERVWSSTIVEYIQIVLRIASLAVGGSLCYLHSQPTLARNVTQFNALMHHLLGVSLTFREIQAVSKPEPVLSELELIIPVGWDSLRKMGIAVLESPQLDQMIGETSEASRLWVDMVTRGEANSLSEAYAGFVPGLTDMATLPIETVPDNQVQQSNQEQYQSFLHKLSLMAQSSAADFLPASDITETDEHDILREISERRVAGFTSTPDEHSKSDKELAAGYFDKLVTNSEI</sequence>
<name>A0A1E3QWT9_9ASCO</name>
<keyword evidence="5" id="KW-0505">Motor protein</keyword>
<evidence type="ECO:0000256" key="7">
    <source>
        <dbReference type="SAM" id="MobiDB-lite"/>
    </source>
</evidence>
<evidence type="ECO:0000256" key="3">
    <source>
        <dbReference type="ARBA" id="ARBA00022701"/>
    </source>
</evidence>
<accession>A0A1E3QWT9</accession>
<dbReference type="GO" id="GO:0007018">
    <property type="term" value="P:microtubule-based movement"/>
    <property type="evidence" value="ECO:0007669"/>
    <property type="project" value="InterPro"/>
</dbReference>
<feature type="compositionally biased region" description="Basic and acidic residues" evidence="7">
    <location>
        <begin position="1"/>
        <end position="11"/>
    </location>
</feature>
<dbReference type="GeneID" id="30148207"/>
<proteinExistence type="predicted"/>
<dbReference type="GO" id="GO:0000226">
    <property type="term" value="P:microtubule cytoskeleton organization"/>
    <property type="evidence" value="ECO:0007669"/>
    <property type="project" value="TreeGrafter"/>
</dbReference>
<dbReference type="Proteomes" id="UP000094336">
    <property type="component" value="Unassembled WGS sequence"/>
</dbReference>
<keyword evidence="4" id="KW-0243">Dynein</keyword>
<gene>
    <name evidence="8" type="ORF">BABINDRAFT_165633</name>
</gene>
<dbReference type="GO" id="GO:0005874">
    <property type="term" value="C:microtubule"/>
    <property type="evidence" value="ECO:0007669"/>
    <property type="project" value="UniProtKB-KW"/>
</dbReference>
<keyword evidence="2" id="KW-0963">Cytoplasm</keyword>
<evidence type="ECO:0000256" key="4">
    <source>
        <dbReference type="ARBA" id="ARBA00023017"/>
    </source>
</evidence>
<keyword evidence="3" id="KW-0493">Microtubule</keyword>
<dbReference type="AlphaFoldDB" id="A0A1E3QWT9"/>
<evidence type="ECO:0000256" key="6">
    <source>
        <dbReference type="ARBA" id="ARBA00023212"/>
    </source>
</evidence>
<evidence type="ECO:0000256" key="5">
    <source>
        <dbReference type="ARBA" id="ARBA00023175"/>
    </source>
</evidence>
<dbReference type="GO" id="GO:0045504">
    <property type="term" value="F:dynein heavy chain binding"/>
    <property type="evidence" value="ECO:0007669"/>
    <property type="project" value="TreeGrafter"/>
</dbReference>
<reference evidence="9" key="1">
    <citation type="submission" date="2016-05" db="EMBL/GenBank/DDBJ databases">
        <title>Comparative genomics of biotechnologically important yeasts.</title>
        <authorList>
            <consortium name="DOE Joint Genome Institute"/>
            <person name="Riley R."/>
            <person name="Haridas S."/>
            <person name="Wolfe K.H."/>
            <person name="Lopes M.R."/>
            <person name="Hittinger C.T."/>
            <person name="Goker M."/>
            <person name="Salamov A."/>
            <person name="Wisecaver J."/>
            <person name="Long T.M."/>
            <person name="Aerts A.L."/>
            <person name="Barry K."/>
            <person name="Choi C."/>
            <person name="Clum A."/>
            <person name="Coughlan A.Y."/>
            <person name="Deshpande S."/>
            <person name="Douglass A.P."/>
            <person name="Hanson S.J."/>
            <person name="Klenk H.-P."/>
            <person name="Labutti K."/>
            <person name="Lapidus A."/>
            <person name="Lindquist E."/>
            <person name="Lipzen A."/>
            <person name="Meier-Kolthoff J.P."/>
            <person name="Ohm R.A."/>
            <person name="Otillar R.P."/>
            <person name="Pangilinan J."/>
            <person name="Peng Y."/>
            <person name="Rokas A."/>
            <person name="Rosa C.A."/>
            <person name="Scheuner C."/>
            <person name="Sibirny A.A."/>
            <person name="Slot J.C."/>
            <person name="Stielow J.B."/>
            <person name="Sun H."/>
            <person name="Kurtzman C.P."/>
            <person name="Blackwell M."/>
            <person name="Grigoriev I.V."/>
            <person name="Jeffries T.W."/>
        </authorList>
    </citation>
    <scope>NUCLEOTIDE SEQUENCE [LARGE SCALE GENOMIC DNA]</scope>
    <source>
        <strain evidence="9">NRRL Y-12698</strain>
    </source>
</reference>
<dbReference type="GO" id="GO:0035974">
    <property type="term" value="C:meiotic spindle pole body"/>
    <property type="evidence" value="ECO:0007669"/>
    <property type="project" value="TreeGrafter"/>
</dbReference>
<dbReference type="PANTHER" id="PTHR12688">
    <property type="entry name" value="DYNEIN LIGHT INTERMEDIATE CHAIN"/>
    <property type="match status" value="1"/>
</dbReference>
<protein>
    <recommendedName>
        <fullName evidence="10">Dynein light intermediate chain</fullName>
    </recommendedName>
</protein>
<feature type="region of interest" description="Disordered" evidence="7">
    <location>
        <begin position="1"/>
        <end position="26"/>
    </location>
</feature>
<organism evidence="8 9">
    <name type="scientific">Babjeviella inositovora NRRL Y-12698</name>
    <dbReference type="NCBI Taxonomy" id="984486"/>
    <lineage>
        <taxon>Eukaryota</taxon>
        <taxon>Fungi</taxon>
        <taxon>Dikarya</taxon>
        <taxon>Ascomycota</taxon>
        <taxon>Saccharomycotina</taxon>
        <taxon>Pichiomycetes</taxon>
        <taxon>Serinales incertae sedis</taxon>
        <taxon>Babjeviella</taxon>
    </lineage>
</organism>
<dbReference type="PANTHER" id="PTHR12688:SF0">
    <property type="entry name" value="DYNEIN LIGHT INTERMEDIATE CHAIN"/>
    <property type="match status" value="1"/>
</dbReference>
<comment type="subcellular location">
    <subcellularLocation>
        <location evidence="1">Cytoplasm</location>
        <location evidence="1">Cytoskeleton</location>
    </subcellularLocation>
</comment>
<evidence type="ECO:0000313" key="9">
    <source>
        <dbReference type="Proteomes" id="UP000094336"/>
    </source>
</evidence>
<dbReference type="GO" id="GO:0005868">
    <property type="term" value="C:cytoplasmic dynein complex"/>
    <property type="evidence" value="ECO:0007669"/>
    <property type="project" value="InterPro"/>
</dbReference>
<dbReference type="RefSeq" id="XP_018987473.1">
    <property type="nucleotide sequence ID" value="XM_019130354.1"/>
</dbReference>